<organism evidence="1 2">
    <name type="scientific">Caldinitratiruptor microaerophilus</name>
    <dbReference type="NCBI Taxonomy" id="671077"/>
    <lineage>
        <taxon>Bacteria</taxon>
        <taxon>Bacillati</taxon>
        <taxon>Bacillota</taxon>
        <taxon>Clostridia</taxon>
        <taxon>Eubacteriales</taxon>
        <taxon>Symbiobacteriaceae</taxon>
        <taxon>Caldinitratiruptor</taxon>
    </lineage>
</organism>
<gene>
    <name evidence="1" type="ORF">caldi_13320</name>
</gene>
<evidence type="ECO:0000313" key="2">
    <source>
        <dbReference type="Proteomes" id="UP001163687"/>
    </source>
</evidence>
<dbReference type="KEGG" id="cmic:caldi_13320"/>
<protein>
    <submittedName>
        <fullName evidence="1">Uncharacterized protein</fullName>
    </submittedName>
</protein>
<name>A0AA35CJA0_9FIRM</name>
<dbReference type="Proteomes" id="UP001163687">
    <property type="component" value="Chromosome"/>
</dbReference>
<reference evidence="1" key="1">
    <citation type="submission" date="2022-03" db="EMBL/GenBank/DDBJ databases">
        <title>Complete genome sequence of Caldinitratiruptor microaerophilus.</title>
        <authorList>
            <person name="Mukaiyama R."/>
            <person name="Nishiyama T."/>
            <person name="Ueda K."/>
        </authorList>
    </citation>
    <scope>NUCLEOTIDE SEQUENCE</scope>
    <source>
        <strain evidence="1">JCM 16183</strain>
    </source>
</reference>
<keyword evidence="2" id="KW-1185">Reference proteome</keyword>
<accession>A0AA35CJA0</accession>
<dbReference type="AlphaFoldDB" id="A0AA35CJA0"/>
<proteinExistence type="predicted"/>
<dbReference type="EMBL" id="AP025628">
    <property type="protein sequence ID" value="BDG60242.1"/>
    <property type="molecule type" value="Genomic_DNA"/>
</dbReference>
<evidence type="ECO:0000313" key="1">
    <source>
        <dbReference type="EMBL" id="BDG60242.1"/>
    </source>
</evidence>
<sequence length="176" mass="20475">MVLDPHRAAREAELERVKIRLEREAYKGEAVIKELANVQVASNRFHDNARPGFLVNPLTGERLEFDRWYLEGVALEFQGRQHYEPTEAFPDPEKQRQQRARDLIKLALAREHGVRVVLIHPEDLTFERLRAKLEGLLPLRELHEEDPVVQYLRTVSRRYVRKAARPTARKVAAGTV</sequence>